<dbReference type="PANTHER" id="PTHR11716:SF9">
    <property type="entry name" value="PHOSPHOLIPASE A2, MEMBRANE ASSOCIATED"/>
    <property type="match status" value="1"/>
</dbReference>
<feature type="signal peptide" evidence="8">
    <location>
        <begin position="1"/>
        <end position="16"/>
    </location>
</feature>
<feature type="domain" description="Phospholipase A2-like central" evidence="9">
    <location>
        <begin position="17"/>
        <end position="132"/>
    </location>
</feature>
<dbReference type="GO" id="GO:0005576">
    <property type="term" value="C:extracellular region"/>
    <property type="evidence" value="ECO:0007669"/>
    <property type="project" value="UniProtKB-SubCell"/>
</dbReference>
<evidence type="ECO:0000256" key="1">
    <source>
        <dbReference type="ARBA" id="ARBA00004613"/>
    </source>
</evidence>
<comment type="subcellular location">
    <subcellularLocation>
        <location evidence="1 8">Secreted</location>
    </subcellularLocation>
</comment>
<comment type="cofactor">
    <cofactor evidence="5">
        <name>Ca(2+)</name>
        <dbReference type="ChEBI" id="CHEBI:29108"/>
    </cofactor>
    <text evidence="5">Binds 1 Ca(2+) ion per subunit.</text>
</comment>
<dbReference type="GO" id="GO:0005509">
    <property type="term" value="F:calcium ion binding"/>
    <property type="evidence" value="ECO:0007669"/>
    <property type="project" value="InterPro"/>
</dbReference>
<accession>A0A1L8D602</accession>
<feature type="binding site" evidence="5">
    <location>
        <position position="43"/>
    </location>
    <ligand>
        <name>Ca(2+)</name>
        <dbReference type="ChEBI" id="CHEBI:29108"/>
    </ligand>
</feature>
<dbReference type="CDD" id="cd00125">
    <property type="entry name" value="PLA2c"/>
    <property type="match status" value="1"/>
</dbReference>
<evidence type="ECO:0000256" key="8">
    <source>
        <dbReference type="RuleBase" id="RU361236"/>
    </source>
</evidence>
<feature type="binding site" evidence="5">
    <location>
        <position position="45"/>
    </location>
    <ligand>
        <name>Ca(2+)</name>
        <dbReference type="ChEBI" id="CHEBI:29108"/>
    </ligand>
</feature>
<dbReference type="InterPro" id="IPR033112">
    <property type="entry name" value="PLA2_Asp_AS"/>
</dbReference>
<dbReference type="PROSITE" id="PS00118">
    <property type="entry name" value="PA2_HIS"/>
    <property type="match status" value="1"/>
</dbReference>
<evidence type="ECO:0000256" key="2">
    <source>
        <dbReference type="ARBA" id="ARBA00022525"/>
    </source>
</evidence>
<dbReference type="GO" id="GO:0016042">
    <property type="term" value="P:lipid catabolic process"/>
    <property type="evidence" value="ECO:0007669"/>
    <property type="project" value="InterPro"/>
</dbReference>
<dbReference type="SUPFAM" id="SSF48619">
    <property type="entry name" value="Phospholipase A2, PLA2"/>
    <property type="match status" value="1"/>
</dbReference>
<dbReference type="GO" id="GO:0042130">
    <property type="term" value="P:negative regulation of T cell proliferation"/>
    <property type="evidence" value="ECO:0007669"/>
    <property type="project" value="TreeGrafter"/>
</dbReference>
<evidence type="ECO:0000259" key="9">
    <source>
        <dbReference type="SMART" id="SM00085"/>
    </source>
</evidence>
<feature type="disulfide bond" evidence="6">
    <location>
        <begin position="59"/>
        <end position="111"/>
    </location>
</feature>
<dbReference type="SMART" id="SM00085">
    <property type="entry name" value="PA2c"/>
    <property type="match status" value="1"/>
</dbReference>
<dbReference type="InterPro" id="IPR016090">
    <property type="entry name" value="PLA2-like_dom"/>
</dbReference>
<dbReference type="InterPro" id="IPR033113">
    <property type="entry name" value="PLA2_histidine"/>
</dbReference>
<comment type="similarity">
    <text evidence="7">Belongs to the phospholipase A2 family.</text>
</comment>
<protein>
    <submittedName>
        <fullName evidence="10">BATXPLA5</fullName>
    </submittedName>
</protein>
<reference evidence="10" key="1">
    <citation type="submission" date="2015-11" db="EMBL/GenBank/DDBJ databases">
        <title>Transcriptomic analysis of venom glands from five Bothrops atrox snakes.</title>
        <authorList>
            <person name="Amazonas D.R."/>
            <person name="Nishiyama M.Y.Jr."/>
            <person name="Gibbs H.L."/>
            <person name="Rokyta D.R."/>
            <person name="Junqueira-de-Azevedo I.L."/>
            <person name="Moura-da-Silva A.M."/>
        </authorList>
    </citation>
    <scope>NUCLEOTIDE SEQUENCE</scope>
    <source>
        <strain evidence="10">Tapajos National Forest</strain>
        <tissue evidence="10">Venom gland</tissue>
    </source>
</reference>
<evidence type="ECO:0000256" key="7">
    <source>
        <dbReference type="RuleBase" id="RU003654"/>
    </source>
</evidence>
<sequence>MRILWIMAVLLVGVEGNLWQFGKMINEEMGKFAFLNYVSYGCYCGWGGGGQPKDATDRCCFVHDCCYGKVTGCNAKMDIYTYSRENGDIVCGGDDPCKKQICECDRVAVICFRDNKDTYNKKHRVLNGKNCQEASDPC</sequence>
<feature type="active site" evidence="4">
    <location>
        <position position="63"/>
    </location>
</feature>
<feature type="disulfide bond" evidence="6">
    <location>
        <begin position="44"/>
        <end position="60"/>
    </location>
</feature>
<dbReference type="InterPro" id="IPR001211">
    <property type="entry name" value="PLA2"/>
</dbReference>
<feature type="chain" id="PRO_5011826726" evidence="8">
    <location>
        <begin position="17"/>
        <end position="138"/>
    </location>
</feature>
<evidence type="ECO:0000256" key="4">
    <source>
        <dbReference type="PIRSR" id="PIRSR601211-1"/>
    </source>
</evidence>
<feature type="disulfide bond" evidence="6">
    <location>
        <begin position="91"/>
        <end position="102"/>
    </location>
</feature>
<dbReference type="FunFam" id="1.20.90.10:FF:000001">
    <property type="entry name" value="Basic phospholipase A2 homolog"/>
    <property type="match status" value="1"/>
</dbReference>
<organism evidence="10">
    <name type="scientific">Bothrops atrox</name>
    <name type="common">Barba amarilla</name>
    <name type="synonym">Fer-de-lance</name>
    <dbReference type="NCBI Taxonomy" id="8725"/>
    <lineage>
        <taxon>Eukaryota</taxon>
        <taxon>Metazoa</taxon>
        <taxon>Chordata</taxon>
        <taxon>Craniata</taxon>
        <taxon>Vertebrata</taxon>
        <taxon>Euteleostomi</taxon>
        <taxon>Lepidosauria</taxon>
        <taxon>Squamata</taxon>
        <taxon>Bifurcata</taxon>
        <taxon>Unidentata</taxon>
        <taxon>Episquamata</taxon>
        <taxon>Toxicofera</taxon>
        <taxon>Serpentes</taxon>
        <taxon>Colubroidea</taxon>
        <taxon>Viperidae</taxon>
        <taxon>Crotalinae</taxon>
        <taxon>Bothrops</taxon>
    </lineage>
</organism>
<keyword evidence="8" id="KW-0732">Signal</keyword>
<feature type="disulfide bond" evidence="6">
    <location>
        <begin position="66"/>
        <end position="104"/>
    </location>
</feature>
<dbReference type="GO" id="GO:0047498">
    <property type="term" value="F:calcium-dependent phospholipase A2 activity"/>
    <property type="evidence" value="ECO:0007669"/>
    <property type="project" value="TreeGrafter"/>
</dbReference>
<keyword evidence="5" id="KW-0106">Calcium</keyword>
<dbReference type="EMBL" id="GEDR01000083">
    <property type="protein sequence ID" value="JAV01879.1"/>
    <property type="molecule type" value="mRNA"/>
</dbReference>
<dbReference type="Gene3D" id="1.20.90.10">
    <property type="entry name" value="Phospholipase A2 domain"/>
    <property type="match status" value="1"/>
</dbReference>
<dbReference type="PROSITE" id="PS00119">
    <property type="entry name" value="PA2_ASP"/>
    <property type="match status" value="1"/>
</dbReference>
<evidence type="ECO:0000256" key="6">
    <source>
        <dbReference type="PIRSR" id="PIRSR601211-3"/>
    </source>
</evidence>
<keyword evidence="2 8" id="KW-0964">Secreted</keyword>
<name>A0A1L8D602_BOTAT</name>
<evidence type="ECO:0000256" key="3">
    <source>
        <dbReference type="ARBA" id="ARBA00023157"/>
    </source>
</evidence>
<feature type="disulfide bond" evidence="6">
    <location>
        <begin position="73"/>
        <end position="97"/>
    </location>
</feature>
<dbReference type="PANTHER" id="PTHR11716">
    <property type="entry name" value="PHOSPHOLIPASE A2 FAMILY MEMBER"/>
    <property type="match status" value="1"/>
</dbReference>
<dbReference type="GO" id="GO:0005543">
    <property type="term" value="F:phospholipid binding"/>
    <property type="evidence" value="ECO:0007669"/>
    <property type="project" value="TreeGrafter"/>
</dbReference>
<dbReference type="PRINTS" id="PR00389">
    <property type="entry name" value="PHPHLIPASEA2"/>
</dbReference>
<keyword evidence="5" id="KW-0479">Metal-binding</keyword>
<proteinExistence type="evidence at transcript level"/>
<keyword evidence="3 6" id="KW-1015">Disulfide bond</keyword>
<dbReference type="InterPro" id="IPR036444">
    <property type="entry name" value="PLipase_A2_dom_sf"/>
</dbReference>
<evidence type="ECO:0000313" key="10">
    <source>
        <dbReference type="EMBL" id="JAV01879.1"/>
    </source>
</evidence>
<dbReference type="GO" id="GO:0050482">
    <property type="term" value="P:arachidonate secretion"/>
    <property type="evidence" value="ECO:0007669"/>
    <property type="project" value="InterPro"/>
</dbReference>
<dbReference type="GO" id="GO:0006644">
    <property type="term" value="P:phospholipid metabolic process"/>
    <property type="evidence" value="ECO:0007669"/>
    <property type="project" value="InterPro"/>
</dbReference>
<feature type="binding site" evidence="5">
    <location>
        <position position="47"/>
    </location>
    <ligand>
        <name>Ca(2+)</name>
        <dbReference type="ChEBI" id="CHEBI:29108"/>
    </ligand>
</feature>
<feature type="active site" evidence="4">
    <location>
        <position position="105"/>
    </location>
</feature>
<evidence type="ECO:0000256" key="5">
    <source>
        <dbReference type="PIRSR" id="PIRSR601211-2"/>
    </source>
</evidence>
<dbReference type="Pfam" id="PF00068">
    <property type="entry name" value="Phospholip_A2_1"/>
    <property type="match status" value="1"/>
</dbReference>
<feature type="disulfide bond" evidence="6">
    <location>
        <begin position="65"/>
        <end position="138"/>
    </location>
</feature>
<feature type="binding site" evidence="5">
    <location>
        <position position="64"/>
    </location>
    <ligand>
        <name>Ca(2+)</name>
        <dbReference type="ChEBI" id="CHEBI:29108"/>
    </ligand>
</feature>
<dbReference type="AlphaFoldDB" id="A0A1L8D602"/>